<keyword evidence="2" id="KW-1185">Reference proteome</keyword>
<reference evidence="1 2" key="1">
    <citation type="submission" date="2024-06" db="EMBL/GenBank/DDBJ databases">
        <title>Genomic Encyclopedia of Type Strains, Phase V (KMG-V): Genome sequencing to study the core and pangenomes of soil and plant-associated prokaryotes.</title>
        <authorList>
            <person name="Whitman W."/>
        </authorList>
    </citation>
    <scope>NUCLEOTIDE SEQUENCE [LARGE SCALE GENOMIC DNA]</scope>
    <source>
        <strain evidence="1 2">NE40</strain>
    </source>
</reference>
<evidence type="ECO:0000313" key="2">
    <source>
        <dbReference type="Proteomes" id="UP001549366"/>
    </source>
</evidence>
<evidence type="ECO:0000313" key="1">
    <source>
        <dbReference type="EMBL" id="MET4756655.1"/>
    </source>
</evidence>
<gene>
    <name evidence="1" type="ORF">V5J35_001847</name>
</gene>
<protein>
    <submittedName>
        <fullName evidence="1">Uncharacterized protein</fullName>
    </submittedName>
</protein>
<name>A0ABV2SFV2_9GAMM</name>
<comment type="caution">
    <text evidence="1">The sequence shown here is derived from an EMBL/GenBank/DDBJ whole genome shotgun (WGS) entry which is preliminary data.</text>
</comment>
<dbReference type="RefSeq" id="WP_354010980.1">
    <property type="nucleotide sequence ID" value="NZ_JBEWTA010000001.1"/>
</dbReference>
<dbReference type="Proteomes" id="UP001549366">
    <property type="component" value="Unassembled WGS sequence"/>
</dbReference>
<dbReference type="EMBL" id="JBEWTB010000002">
    <property type="protein sequence ID" value="MET4756655.1"/>
    <property type="molecule type" value="Genomic_DNA"/>
</dbReference>
<sequence length="153" mass="17423">MSIQLLNKEVQVMRELNPGRFSATTQQLIQARMTNDAAKSPRNRETTAFNRSVEQKYGLMNILDNLLEKLSKPFKPLSEFLCKQWESIAKLGRETKHQANQGIYDLRKGVSDSPCKRAWLEAQKQKENIQFRGKEQAGAIAGTIKNGLNRLFG</sequence>
<organism evidence="1 2">
    <name type="scientific">Endozoicomonas lisbonensis</name>
    <dbReference type="NCBI Taxonomy" id="3120522"/>
    <lineage>
        <taxon>Bacteria</taxon>
        <taxon>Pseudomonadati</taxon>
        <taxon>Pseudomonadota</taxon>
        <taxon>Gammaproteobacteria</taxon>
        <taxon>Oceanospirillales</taxon>
        <taxon>Endozoicomonadaceae</taxon>
        <taxon>Endozoicomonas</taxon>
    </lineage>
</organism>
<accession>A0ABV2SFV2</accession>
<proteinExistence type="predicted"/>